<keyword evidence="4" id="KW-1185">Reference proteome</keyword>
<dbReference type="AlphaFoldDB" id="A0A9P1CQ42"/>
<evidence type="ECO:0000313" key="4">
    <source>
        <dbReference type="Proteomes" id="UP001152797"/>
    </source>
</evidence>
<protein>
    <submittedName>
        <fullName evidence="2">Uncharacterized protein</fullName>
    </submittedName>
</protein>
<evidence type="ECO:0000313" key="2">
    <source>
        <dbReference type="EMBL" id="CAI3995640.1"/>
    </source>
</evidence>
<evidence type="ECO:0000313" key="3">
    <source>
        <dbReference type="EMBL" id="CAL1149015.1"/>
    </source>
</evidence>
<dbReference type="EMBL" id="CAMXCT030002101">
    <property type="protein sequence ID" value="CAL4782952.1"/>
    <property type="molecule type" value="Genomic_DNA"/>
</dbReference>
<feature type="coiled-coil region" evidence="1">
    <location>
        <begin position="260"/>
        <end position="322"/>
    </location>
</feature>
<dbReference type="EMBL" id="CAMXCT010002101">
    <property type="protein sequence ID" value="CAI3995640.1"/>
    <property type="molecule type" value="Genomic_DNA"/>
</dbReference>
<accession>A0A9P1CQ42</accession>
<dbReference type="Proteomes" id="UP001152797">
    <property type="component" value="Unassembled WGS sequence"/>
</dbReference>
<name>A0A9P1CQ42_9DINO</name>
<evidence type="ECO:0000256" key="1">
    <source>
        <dbReference type="SAM" id="Coils"/>
    </source>
</evidence>
<proteinExistence type="predicted"/>
<keyword evidence="1" id="KW-0175">Coiled coil</keyword>
<gene>
    <name evidence="2" type="ORF">C1SCF055_LOCUS22174</name>
</gene>
<dbReference type="EMBL" id="CAMXCT020002101">
    <property type="protein sequence ID" value="CAL1149015.1"/>
    <property type="molecule type" value="Genomic_DNA"/>
</dbReference>
<reference evidence="2" key="1">
    <citation type="submission" date="2022-10" db="EMBL/GenBank/DDBJ databases">
        <authorList>
            <person name="Chen Y."/>
            <person name="Dougan E. K."/>
            <person name="Chan C."/>
            <person name="Rhodes N."/>
            <person name="Thang M."/>
        </authorList>
    </citation>
    <scope>NUCLEOTIDE SEQUENCE</scope>
</reference>
<organism evidence="2">
    <name type="scientific">Cladocopium goreaui</name>
    <dbReference type="NCBI Taxonomy" id="2562237"/>
    <lineage>
        <taxon>Eukaryota</taxon>
        <taxon>Sar</taxon>
        <taxon>Alveolata</taxon>
        <taxon>Dinophyceae</taxon>
        <taxon>Suessiales</taxon>
        <taxon>Symbiodiniaceae</taxon>
        <taxon>Cladocopium</taxon>
    </lineage>
</organism>
<comment type="caution">
    <text evidence="2">The sequence shown here is derived from an EMBL/GenBank/DDBJ whole genome shotgun (WGS) entry which is preliminary data.</text>
</comment>
<sequence>MAMALRWWFWTSRMQRSIALFRRHLALSRRRSAVQCWRHGATARRQGRAMQRAREALWRQRLRPARLRPLLRFWSQDAARRVRRRTQPLRAACFERESLLRVAYGAWRSHWSARRNATAQRRRAALQRLERRRPAVFQQWHHWARNAAGFHKQIQRLSLRHGAELQRKGWGAWRGWLRQRTRAKERQAQALQLFLRGERLVALRRLLRANEERRQLQVQRLVAAWRGSLALKPWVAKWKELCERSERPKQMLPLSSSRSLEDFRQKLRAERSERSEQTRAEAKRISRFFWRLEDERRREDERQRAQEDARDARDERREARRYLKIPRGFQHCGSRCQYFGWNFHPCAFVLCPVHLRSKCGGT</sequence>
<reference evidence="3" key="2">
    <citation type="submission" date="2024-04" db="EMBL/GenBank/DDBJ databases">
        <authorList>
            <person name="Chen Y."/>
            <person name="Shah S."/>
            <person name="Dougan E. K."/>
            <person name="Thang M."/>
            <person name="Chan C."/>
        </authorList>
    </citation>
    <scope>NUCLEOTIDE SEQUENCE [LARGE SCALE GENOMIC DNA]</scope>
</reference>